<proteinExistence type="predicted"/>
<dbReference type="PROSITE" id="PS51257">
    <property type="entry name" value="PROKAR_LIPOPROTEIN"/>
    <property type="match status" value="1"/>
</dbReference>
<feature type="compositionally biased region" description="Low complexity" evidence="1">
    <location>
        <begin position="38"/>
        <end position="48"/>
    </location>
</feature>
<keyword evidence="4" id="KW-1185">Reference proteome</keyword>
<dbReference type="AlphaFoldDB" id="A0A7K3WAH4"/>
<evidence type="ECO:0000256" key="2">
    <source>
        <dbReference type="SAM" id="SignalP"/>
    </source>
</evidence>
<reference evidence="3 4" key="1">
    <citation type="submission" date="2020-02" db="EMBL/GenBank/DDBJ databases">
        <title>The whole genome sequence of CPCC 205119.</title>
        <authorList>
            <person name="Jiang Z."/>
        </authorList>
    </citation>
    <scope>NUCLEOTIDE SEQUENCE [LARGE SCALE GENOMIC DNA]</scope>
    <source>
        <strain evidence="3 4">CPCC 205119</strain>
    </source>
</reference>
<dbReference type="RefSeq" id="WP_152730624.1">
    <property type="nucleotide sequence ID" value="NZ_JAABOZ010000002.1"/>
</dbReference>
<sequence>MSPRPARLLAAAGAVALLTGCGFASDLTDADPAPSPFPDASATAAAAPSTPPDEPVVVAEAVLVAVDGARVTLTVTADPVRPGLPMGAGLSGCTLAPGDPTRSVRLSLTLSGVVTDSRGEQAGLMVAGRVRVAAQDPADAVGALVASSAAQDACPVGTGLEGSDTFAAPDVGSGTRATVQAFVVAAGPGGGVSDPAALPRVTVRLEDLREIRYDPDTSEPALTLSDPTVGSRCPDDPGTLCATLG</sequence>
<evidence type="ECO:0000256" key="1">
    <source>
        <dbReference type="SAM" id="MobiDB-lite"/>
    </source>
</evidence>
<feature type="region of interest" description="Disordered" evidence="1">
    <location>
        <begin position="216"/>
        <end position="245"/>
    </location>
</feature>
<evidence type="ECO:0000313" key="4">
    <source>
        <dbReference type="Proteomes" id="UP000470470"/>
    </source>
</evidence>
<keyword evidence="2" id="KW-0732">Signal</keyword>
<feature type="signal peptide" evidence="2">
    <location>
        <begin position="1"/>
        <end position="24"/>
    </location>
</feature>
<protein>
    <recommendedName>
        <fullName evidence="5">Lipoprotein</fullName>
    </recommendedName>
</protein>
<dbReference type="EMBL" id="JAAGWK010000009">
    <property type="protein sequence ID" value="NEL53326.1"/>
    <property type="molecule type" value="Genomic_DNA"/>
</dbReference>
<evidence type="ECO:0008006" key="5">
    <source>
        <dbReference type="Google" id="ProtNLM"/>
    </source>
</evidence>
<evidence type="ECO:0000313" key="3">
    <source>
        <dbReference type="EMBL" id="NEL53326.1"/>
    </source>
</evidence>
<dbReference type="Proteomes" id="UP000470470">
    <property type="component" value="Unassembled WGS sequence"/>
</dbReference>
<gene>
    <name evidence="3" type="ORF">G1H19_04765</name>
</gene>
<feature type="region of interest" description="Disordered" evidence="1">
    <location>
        <begin position="28"/>
        <end position="53"/>
    </location>
</feature>
<feature type="chain" id="PRO_5029577424" description="Lipoprotein" evidence="2">
    <location>
        <begin position="25"/>
        <end position="245"/>
    </location>
</feature>
<name>A0A7K3WAH4_9ACTN</name>
<accession>A0A7K3WAH4</accession>
<organism evidence="3 4">
    <name type="scientific">Goekera deserti</name>
    <dbReference type="NCBI Taxonomy" id="2497753"/>
    <lineage>
        <taxon>Bacteria</taxon>
        <taxon>Bacillati</taxon>
        <taxon>Actinomycetota</taxon>
        <taxon>Actinomycetes</taxon>
        <taxon>Geodermatophilales</taxon>
        <taxon>Geodermatophilaceae</taxon>
        <taxon>Goekera</taxon>
    </lineage>
</organism>
<comment type="caution">
    <text evidence="3">The sequence shown here is derived from an EMBL/GenBank/DDBJ whole genome shotgun (WGS) entry which is preliminary data.</text>
</comment>